<comment type="subcellular location">
    <subcellularLocation>
        <location evidence="9">Cell inner membrane</location>
        <topology evidence="9">Single-pass type II membrane protein</topology>
    </subcellularLocation>
    <subcellularLocation>
        <location evidence="1">Membrane</location>
    </subcellularLocation>
    <text evidence="9">Localizes to the division septum.</text>
</comment>
<evidence type="ECO:0000256" key="5">
    <source>
        <dbReference type="ARBA" id="ARBA00022692"/>
    </source>
</evidence>
<evidence type="ECO:0000256" key="6">
    <source>
        <dbReference type="ARBA" id="ARBA00022989"/>
    </source>
</evidence>
<dbReference type="GO" id="GO:0005886">
    <property type="term" value="C:plasma membrane"/>
    <property type="evidence" value="ECO:0007669"/>
    <property type="project" value="UniProtKB-SubCell"/>
</dbReference>
<evidence type="ECO:0000256" key="1">
    <source>
        <dbReference type="ARBA" id="ARBA00004370"/>
    </source>
</evidence>
<evidence type="ECO:0000256" key="8">
    <source>
        <dbReference type="ARBA" id="ARBA00023306"/>
    </source>
</evidence>
<evidence type="ECO:0000313" key="11">
    <source>
        <dbReference type="EMBL" id="TCT43156.1"/>
    </source>
</evidence>
<dbReference type="InterPro" id="IPR013685">
    <property type="entry name" value="POTRA_FtsQ_type"/>
</dbReference>
<evidence type="ECO:0000256" key="3">
    <source>
        <dbReference type="ARBA" id="ARBA00022519"/>
    </source>
</evidence>
<keyword evidence="12" id="KW-1185">Reference proteome</keyword>
<keyword evidence="8 9" id="KW-0131">Cell cycle</keyword>
<evidence type="ECO:0000256" key="9">
    <source>
        <dbReference type="HAMAP-Rule" id="MF_00911"/>
    </source>
</evidence>
<dbReference type="Gene3D" id="3.10.20.310">
    <property type="entry name" value="membrane protein fhac"/>
    <property type="match status" value="1"/>
</dbReference>
<dbReference type="PANTHER" id="PTHR35851:SF1">
    <property type="entry name" value="CELL DIVISION PROTEIN FTSQ"/>
    <property type="match status" value="1"/>
</dbReference>
<dbReference type="PROSITE" id="PS51779">
    <property type="entry name" value="POTRA"/>
    <property type="match status" value="1"/>
</dbReference>
<keyword evidence="6 9" id="KW-1133">Transmembrane helix</keyword>
<evidence type="ECO:0000256" key="7">
    <source>
        <dbReference type="ARBA" id="ARBA00023136"/>
    </source>
</evidence>
<protein>
    <recommendedName>
        <fullName evidence="9">Cell division protein FtsQ</fullName>
    </recommendedName>
</protein>
<dbReference type="GO" id="GO:0090529">
    <property type="term" value="P:cell septum assembly"/>
    <property type="evidence" value="ECO:0007669"/>
    <property type="project" value="InterPro"/>
</dbReference>
<proteinExistence type="inferred from homology"/>
<comment type="caution">
    <text evidence="11">The sequence shown here is derived from an EMBL/GenBank/DDBJ whole genome shotgun (WGS) entry which is preliminary data.</text>
</comment>
<sequence>MFTLNGNRQDKAAAGVSGCSRGGVLPRPLRRVARFSTGLVSGRAPVPAHTGTALAIVFFVAVGANAIAVSGKGELVQRAAIEVSGFSIEDIQISGNQETSEIAVLQALGLDDTISLQGLDIQVARGRLLNMPWVADAEVRKVYPSTLKIALQERKPYALWQQEDGRLLMIERDGNVIGPMSQPKFRSLPLVLGEGANFGAEKLDTLLAEWPELGDRVRAFKRVDRRRWDLYLNNGVIVKLPDSDTDAAVARLKGLEQSRSILEREVAAIDLRLNDRVAVQLTPAAMERREAATEALEKTFKNKGRRL</sequence>
<reference evidence="11 12" key="1">
    <citation type="submission" date="2019-03" db="EMBL/GenBank/DDBJ databases">
        <title>Freshwater and sediment microbial communities from various areas in North America, analyzing microbe dynamics in response to fracking.</title>
        <authorList>
            <person name="Lamendella R."/>
        </authorList>
    </citation>
    <scope>NUCLEOTIDE SEQUENCE [LARGE SCALE GENOMIC DNA]</scope>
    <source>
        <strain evidence="11 12">175.2</strain>
    </source>
</reference>
<organism evidence="11 12">
    <name type="scientific">Martelella mediterranea</name>
    <dbReference type="NCBI Taxonomy" id="293089"/>
    <lineage>
        <taxon>Bacteria</taxon>
        <taxon>Pseudomonadati</taxon>
        <taxon>Pseudomonadota</taxon>
        <taxon>Alphaproteobacteria</taxon>
        <taxon>Hyphomicrobiales</taxon>
        <taxon>Aurantimonadaceae</taxon>
        <taxon>Martelella</taxon>
    </lineage>
</organism>
<keyword evidence="2 9" id="KW-1003">Cell membrane</keyword>
<dbReference type="AlphaFoldDB" id="A0A4R3NXE3"/>
<dbReference type="Pfam" id="PF03799">
    <property type="entry name" value="FtsQ_DivIB_C"/>
    <property type="match status" value="1"/>
</dbReference>
<dbReference type="Gene3D" id="3.40.50.11690">
    <property type="entry name" value="Cell division protein FtsQ/DivIB"/>
    <property type="match status" value="1"/>
</dbReference>
<name>A0A4R3NXE3_9HYPH</name>
<dbReference type="Pfam" id="PF08478">
    <property type="entry name" value="POTRA_1"/>
    <property type="match status" value="1"/>
</dbReference>
<dbReference type="GO" id="GO:0043093">
    <property type="term" value="P:FtsZ-dependent cytokinesis"/>
    <property type="evidence" value="ECO:0007669"/>
    <property type="project" value="UniProtKB-UniRule"/>
</dbReference>
<dbReference type="InterPro" id="IPR026579">
    <property type="entry name" value="FtsQ"/>
</dbReference>
<dbReference type="GO" id="GO:0032153">
    <property type="term" value="C:cell division site"/>
    <property type="evidence" value="ECO:0007669"/>
    <property type="project" value="UniProtKB-UniRule"/>
</dbReference>
<evidence type="ECO:0000259" key="10">
    <source>
        <dbReference type="PROSITE" id="PS51779"/>
    </source>
</evidence>
<feature type="domain" description="POTRA" evidence="10">
    <location>
        <begin position="86"/>
        <end position="154"/>
    </location>
</feature>
<dbReference type="InterPro" id="IPR045335">
    <property type="entry name" value="FtsQ_C_sf"/>
</dbReference>
<dbReference type="InterPro" id="IPR005548">
    <property type="entry name" value="Cell_div_FtsQ/DivIB_C"/>
</dbReference>
<keyword evidence="4 9" id="KW-0132">Cell division</keyword>
<comment type="similarity">
    <text evidence="9">Belongs to the FtsQ/DivIB family. FtsQ subfamily.</text>
</comment>
<dbReference type="Proteomes" id="UP000295097">
    <property type="component" value="Unassembled WGS sequence"/>
</dbReference>
<evidence type="ECO:0000256" key="4">
    <source>
        <dbReference type="ARBA" id="ARBA00022618"/>
    </source>
</evidence>
<dbReference type="EMBL" id="SMAR01000003">
    <property type="protein sequence ID" value="TCT43156.1"/>
    <property type="molecule type" value="Genomic_DNA"/>
</dbReference>
<keyword evidence="3 9" id="KW-0997">Cell inner membrane</keyword>
<dbReference type="InterPro" id="IPR034746">
    <property type="entry name" value="POTRA"/>
</dbReference>
<keyword evidence="5 9" id="KW-0812">Transmembrane</keyword>
<dbReference type="HAMAP" id="MF_00911">
    <property type="entry name" value="FtsQ_subfam"/>
    <property type="match status" value="1"/>
</dbReference>
<accession>A0A4R3NXE3</accession>
<dbReference type="RefSeq" id="WP_245510914.1">
    <property type="nucleotide sequence ID" value="NZ_SMAR01000003.1"/>
</dbReference>
<comment type="function">
    <text evidence="9">Essential cell division protein.</text>
</comment>
<evidence type="ECO:0000256" key="2">
    <source>
        <dbReference type="ARBA" id="ARBA00022475"/>
    </source>
</evidence>
<gene>
    <name evidence="9" type="primary">ftsQ</name>
    <name evidence="11" type="ORF">EDC90_1003167</name>
</gene>
<keyword evidence="7 9" id="KW-0472">Membrane</keyword>
<dbReference type="PANTHER" id="PTHR35851">
    <property type="entry name" value="CELL DIVISION PROTEIN FTSQ"/>
    <property type="match status" value="1"/>
</dbReference>
<evidence type="ECO:0000313" key="12">
    <source>
        <dbReference type="Proteomes" id="UP000295097"/>
    </source>
</evidence>